<organism evidence="7 8">
    <name type="scientific">Uliginosibacterium sediminicola</name>
    <dbReference type="NCBI Taxonomy" id="2024550"/>
    <lineage>
        <taxon>Bacteria</taxon>
        <taxon>Pseudomonadati</taxon>
        <taxon>Pseudomonadota</taxon>
        <taxon>Betaproteobacteria</taxon>
        <taxon>Rhodocyclales</taxon>
        <taxon>Zoogloeaceae</taxon>
        <taxon>Uliginosibacterium</taxon>
    </lineage>
</organism>
<dbReference type="InterPro" id="IPR009057">
    <property type="entry name" value="Homeodomain-like_sf"/>
</dbReference>
<evidence type="ECO:0000259" key="6">
    <source>
        <dbReference type="PROSITE" id="PS50045"/>
    </source>
</evidence>
<dbReference type="PROSITE" id="PS50045">
    <property type="entry name" value="SIGMA54_INTERACT_4"/>
    <property type="match status" value="1"/>
</dbReference>
<dbReference type="SMART" id="SM00382">
    <property type="entry name" value="AAA"/>
    <property type="match status" value="1"/>
</dbReference>
<evidence type="ECO:0000256" key="5">
    <source>
        <dbReference type="ARBA" id="ARBA00023163"/>
    </source>
</evidence>
<dbReference type="Gene3D" id="1.10.8.60">
    <property type="match status" value="1"/>
</dbReference>
<keyword evidence="8" id="KW-1185">Reference proteome</keyword>
<dbReference type="Proteomes" id="UP001410394">
    <property type="component" value="Unassembled WGS sequence"/>
</dbReference>
<dbReference type="PROSITE" id="PS00676">
    <property type="entry name" value="SIGMA54_INTERACT_2"/>
    <property type="match status" value="1"/>
</dbReference>
<dbReference type="InterPro" id="IPR002078">
    <property type="entry name" value="Sigma_54_int"/>
</dbReference>
<dbReference type="Pfam" id="PF00158">
    <property type="entry name" value="Sigma54_activat"/>
    <property type="match status" value="1"/>
</dbReference>
<keyword evidence="3" id="KW-0805">Transcription regulation</keyword>
<evidence type="ECO:0000256" key="2">
    <source>
        <dbReference type="ARBA" id="ARBA00022840"/>
    </source>
</evidence>
<dbReference type="PANTHER" id="PTHR32071">
    <property type="entry name" value="TRANSCRIPTIONAL REGULATORY PROTEIN"/>
    <property type="match status" value="1"/>
</dbReference>
<dbReference type="InterPro" id="IPR003593">
    <property type="entry name" value="AAA+_ATPase"/>
</dbReference>
<evidence type="ECO:0000313" key="8">
    <source>
        <dbReference type="Proteomes" id="UP001410394"/>
    </source>
</evidence>
<dbReference type="SUPFAM" id="SSF46689">
    <property type="entry name" value="Homeodomain-like"/>
    <property type="match status" value="1"/>
</dbReference>
<dbReference type="InterPro" id="IPR025943">
    <property type="entry name" value="Sigma_54_int_dom_ATP-bd_2"/>
</dbReference>
<reference evidence="7 8" key="1">
    <citation type="journal article" date="2018" name="Int. J. Syst. Evol. Microbiol.">
        <title>Uliginosibacterium sediminicola sp. nov., isolated from freshwater sediment.</title>
        <authorList>
            <person name="Hwang W.M."/>
            <person name="Kim S.M."/>
            <person name="Kang K."/>
            <person name="Ahn T.Y."/>
        </authorList>
    </citation>
    <scope>NUCLEOTIDE SEQUENCE [LARGE SCALE GENOMIC DNA]</scope>
    <source>
        <strain evidence="7 8">M1-21</strain>
    </source>
</reference>
<evidence type="ECO:0000256" key="1">
    <source>
        <dbReference type="ARBA" id="ARBA00022741"/>
    </source>
</evidence>
<keyword evidence="1" id="KW-0547">Nucleotide-binding</keyword>
<dbReference type="CDD" id="cd00009">
    <property type="entry name" value="AAA"/>
    <property type="match status" value="1"/>
</dbReference>
<dbReference type="EMBL" id="JBDIVE010000015">
    <property type="protein sequence ID" value="MEN3070566.1"/>
    <property type="molecule type" value="Genomic_DNA"/>
</dbReference>
<keyword evidence="2" id="KW-0067">ATP-binding</keyword>
<sequence length="384" mass="42372">MIPNTHSPAEFADSGDSPAASAVQGHLLTLPSSKDQALSIRAKALVFHDPKSAAIYQHLEQIAPSDANVLILGEIGTGKELIARHIHTISGRSGPFLAVNCGAFNDNQLEAELFGHEAGTLASTTAARAGWFEAAQGGTLFLDEVGDLPLSTQIKLLRVLQERQVLRLGSGEAIPLDIRLVAGTNVDLERAVRAGHFRRELFYRLNVAPLHLPPLRERRGDILPLARYFIDYHRQKMQRSQPVLSPEAEQRLLRYEWPGNIRELENVVHFALIVCHNNIIGATDLRLPHLAAQAPSLAPVVAENRAPEIAASLDALREPLQRLLGSAAPKLYEQIEHLIFRTALAHHQHDQERTARGLGIHRAELDSQLKRYGLIEDKGRDPHS</sequence>
<feature type="domain" description="Sigma-54 factor interaction" evidence="6">
    <location>
        <begin position="45"/>
        <end position="273"/>
    </location>
</feature>
<protein>
    <submittedName>
        <fullName evidence="7">Sigma 54-interacting transcriptional regulator</fullName>
    </submittedName>
</protein>
<dbReference type="InterPro" id="IPR027417">
    <property type="entry name" value="P-loop_NTPase"/>
</dbReference>
<gene>
    <name evidence="7" type="ORF">ABDB84_18930</name>
</gene>
<dbReference type="Pfam" id="PF25601">
    <property type="entry name" value="AAA_lid_14"/>
    <property type="match status" value="1"/>
</dbReference>
<comment type="caution">
    <text evidence="7">The sequence shown here is derived from an EMBL/GenBank/DDBJ whole genome shotgun (WGS) entry which is preliminary data.</text>
</comment>
<evidence type="ECO:0000256" key="3">
    <source>
        <dbReference type="ARBA" id="ARBA00023015"/>
    </source>
</evidence>
<dbReference type="InterPro" id="IPR025944">
    <property type="entry name" value="Sigma_54_int_dom_CS"/>
</dbReference>
<dbReference type="Gene3D" id="1.10.10.60">
    <property type="entry name" value="Homeodomain-like"/>
    <property type="match status" value="1"/>
</dbReference>
<accession>A0ABU9Z3A2</accession>
<keyword evidence="4" id="KW-0238">DNA-binding</keyword>
<dbReference type="PANTHER" id="PTHR32071:SF21">
    <property type="entry name" value="TRANSCRIPTIONAL REGULATORY PROTEIN FLGR"/>
    <property type="match status" value="1"/>
</dbReference>
<keyword evidence="5" id="KW-0804">Transcription</keyword>
<dbReference type="SUPFAM" id="SSF52540">
    <property type="entry name" value="P-loop containing nucleoside triphosphate hydrolases"/>
    <property type="match status" value="1"/>
</dbReference>
<proteinExistence type="predicted"/>
<dbReference type="InterPro" id="IPR058031">
    <property type="entry name" value="AAA_lid_NorR"/>
</dbReference>
<evidence type="ECO:0000313" key="7">
    <source>
        <dbReference type="EMBL" id="MEN3070566.1"/>
    </source>
</evidence>
<dbReference type="Gene3D" id="3.40.50.300">
    <property type="entry name" value="P-loop containing nucleotide triphosphate hydrolases"/>
    <property type="match status" value="1"/>
</dbReference>
<dbReference type="PROSITE" id="PS00688">
    <property type="entry name" value="SIGMA54_INTERACT_3"/>
    <property type="match status" value="1"/>
</dbReference>
<name>A0ABU9Z3A2_9RHOO</name>
<evidence type="ECO:0000256" key="4">
    <source>
        <dbReference type="ARBA" id="ARBA00023125"/>
    </source>
</evidence>
<dbReference type="RefSeq" id="WP_345921343.1">
    <property type="nucleotide sequence ID" value="NZ_JBDIVE010000015.1"/>
</dbReference>